<evidence type="ECO:0000256" key="2">
    <source>
        <dbReference type="ARBA" id="ARBA00012438"/>
    </source>
</evidence>
<feature type="chain" id="PRO_5016002474" description="histidine kinase" evidence="9">
    <location>
        <begin position="26"/>
        <end position="810"/>
    </location>
</feature>
<dbReference type="SMART" id="SM00387">
    <property type="entry name" value="HATPase_c"/>
    <property type="match status" value="1"/>
</dbReference>
<dbReference type="EC" id="2.7.13.3" evidence="2"/>
<dbReference type="InterPro" id="IPR011990">
    <property type="entry name" value="TPR-like_helical_dom_sf"/>
</dbReference>
<dbReference type="InterPro" id="IPR036097">
    <property type="entry name" value="HisK_dim/P_sf"/>
</dbReference>
<dbReference type="CDD" id="cd16922">
    <property type="entry name" value="HATPase_EvgS-ArcB-TorS-like"/>
    <property type="match status" value="1"/>
</dbReference>
<dbReference type="Pfam" id="PF02518">
    <property type="entry name" value="HATPase_c"/>
    <property type="match status" value="1"/>
</dbReference>
<dbReference type="Pfam" id="PF00512">
    <property type="entry name" value="HisKA"/>
    <property type="match status" value="1"/>
</dbReference>
<keyword evidence="8" id="KW-0812">Transmembrane</keyword>
<dbReference type="FunFam" id="3.30.565.10:FF:000010">
    <property type="entry name" value="Sensor histidine kinase RcsC"/>
    <property type="match status" value="1"/>
</dbReference>
<keyword evidence="7" id="KW-0802">TPR repeat</keyword>
<keyword evidence="3" id="KW-0597">Phosphoprotein</keyword>
<dbReference type="Pfam" id="PF13424">
    <property type="entry name" value="TPR_12"/>
    <property type="match status" value="1"/>
</dbReference>
<keyword evidence="8" id="KW-0472">Membrane</keyword>
<dbReference type="SUPFAM" id="SSF47384">
    <property type="entry name" value="Homodimeric domain of signal transducing histidine kinase"/>
    <property type="match status" value="1"/>
</dbReference>
<dbReference type="PROSITE" id="PS50109">
    <property type="entry name" value="HIS_KIN"/>
    <property type="match status" value="1"/>
</dbReference>
<evidence type="ECO:0000313" key="11">
    <source>
        <dbReference type="EMBL" id="PZO79186.1"/>
    </source>
</evidence>
<dbReference type="Gene3D" id="1.25.40.10">
    <property type="entry name" value="Tetratricopeptide repeat domain"/>
    <property type="match status" value="2"/>
</dbReference>
<evidence type="ECO:0000256" key="8">
    <source>
        <dbReference type="SAM" id="Phobius"/>
    </source>
</evidence>
<evidence type="ECO:0000256" key="7">
    <source>
        <dbReference type="PROSITE-ProRule" id="PRU00339"/>
    </source>
</evidence>
<dbReference type="InterPro" id="IPR003661">
    <property type="entry name" value="HisK_dim/P_dom"/>
</dbReference>
<dbReference type="InterPro" id="IPR019734">
    <property type="entry name" value="TPR_rpt"/>
</dbReference>
<evidence type="ECO:0000313" key="12">
    <source>
        <dbReference type="Proteomes" id="UP000248614"/>
    </source>
</evidence>
<evidence type="ECO:0000259" key="10">
    <source>
        <dbReference type="PROSITE" id="PS50109"/>
    </source>
</evidence>
<dbReference type="PROSITE" id="PS50005">
    <property type="entry name" value="TPR"/>
    <property type="match status" value="1"/>
</dbReference>
<dbReference type="InterPro" id="IPR003594">
    <property type="entry name" value="HATPase_dom"/>
</dbReference>
<gene>
    <name evidence="11" type="ORF">DI632_05040</name>
</gene>
<sequence>MIARRASLFLVIALAFAGGVVPAFAQSKALEQRFEAARVRLVAQPLLGLQEAQALERAATAADGPNSRLTAASLWLQGEANIRLGNSSDASRQIAAALDIVQRSYPRIALRGDILRTRGDIASDKGNAAAALSDYQSAYHVYRETNDRRGQAMALLSIGVLYRQAADYEAALRYYGQAIDAYGLDPVLSVSLLNNRGNVLTETGQYAKALVDLQRAKILASTMDNPVFSARILGNIARAERGAGRLDDAWRSVSRAIAFATEADAQVVIKPLKTLAARIAIDRGNEATALRLMDDAFHGVDPKTTSLAAIDNHRNAYAVYAAAGETAKALAHLEALDRLNEQATQLTTSTKTALMSARFDFQNQELRIARLKQEELRRNIAFERARARYQRILFGSIAAAVFVLVALLVVGVVTLRRSRDAVRRANVDLAATNAALEKALKAKGDFLATTSHEIRTPLNGILGMAQVMLRDDRLTPDMRDRLDIVHDAGMAMRALVDDILDVAKMQSGNLCVERVPTDLVATVEEAARPWRRQAQDRGLGFTLAMGDVPRWIEGDPARLRQILCNLLSNALKFTPAGTIGMTVAVAGDRLRIAVSDSGIGIAPDRLEDVFESFQQADNSTTRRFGGTGLGLTICRNLARAMGGDITIVSTAGQGSTFTLDLPLVLAAGEAIESGEPASGGRLLILERNPIARGMMRTLFAPRVGKIDFVDDAAALTAMLDRDDVCAVLVDMASLTGSSGDPQHMLADLASTIARRAVPMVVMLRPDDRVDVDGDRLTLLRKPVIATQLIDALFAVDGGNGQPAPLVSHAA</sequence>
<name>A0A2W4ZBT9_9SPHN</name>
<evidence type="ECO:0000256" key="6">
    <source>
        <dbReference type="ARBA" id="ARBA00023012"/>
    </source>
</evidence>
<dbReference type="InterPro" id="IPR004358">
    <property type="entry name" value="Sig_transdc_His_kin-like_C"/>
</dbReference>
<feature type="transmembrane region" description="Helical" evidence="8">
    <location>
        <begin position="392"/>
        <end position="415"/>
    </location>
</feature>
<feature type="repeat" description="TPR" evidence="7">
    <location>
        <begin position="152"/>
        <end position="185"/>
    </location>
</feature>
<dbReference type="SMART" id="SM00388">
    <property type="entry name" value="HisKA"/>
    <property type="match status" value="1"/>
</dbReference>
<comment type="catalytic activity">
    <reaction evidence="1">
        <text>ATP + protein L-histidine = ADP + protein N-phospho-L-histidine.</text>
        <dbReference type="EC" id="2.7.13.3"/>
    </reaction>
</comment>
<dbReference type="PANTHER" id="PTHR43047:SF78">
    <property type="entry name" value="SENSORY_REGULATORY PROTEIN RPFC"/>
    <property type="match status" value="1"/>
</dbReference>
<protein>
    <recommendedName>
        <fullName evidence="2">histidine kinase</fullName>
        <ecNumber evidence="2">2.7.13.3</ecNumber>
    </recommendedName>
</protein>
<keyword evidence="4" id="KW-0808">Transferase</keyword>
<feature type="domain" description="Histidine kinase" evidence="10">
    <location>
        <begin position="449"/>
        <end position="665"/>
    </location>
</feature>
<dbReference type="Gene3D" id="1.10.287.130">
    <property type="match status" value="1"/>
</dbReference>
<reference evidence="11 12" key="1">
    <citation type="submission" date="2017-08" db="EMBL/GenBank/DDBJ databases">
        <title>Infants hospitalized years apart are colonized by the same room-sourced microbial strains.</title>
        <authorList>
            <person name="Brooks B."/>
            <person name="Olm M.R."/>
            <person name="Firek B.A."/>
            <person name="Baker R."/>
            <person name="Thomas B.C."/>
            <person name="Morowitz M.J."/>
            <person name="Banfield J.F."/>
        </authorList>
    </citation>
    <scope>NUCLEOTIDE SEQUENCE [LARGE SCALE GENOMIC DNA]</scope>
    <source>
        <strain evidence="11">S2_018_000_R3_110</strain>
    </source>
</reference>
<evidence type="ECO:0000256" key="5">
    <source>
        <dbReference type="ARBA" id="ARBA00022777"/>
    </source>
</evidence>
<keyword evidence="6" id="KW-0902">Two-component regulatory system</keyword>
<keyword evidence="8" id="KW-1133">Transmembrane helix</keyword>
<dbReference type="AlphaFoldDB" id="A0A2W4ZBT9"/>
<comment type="caution">
    <text evidence="11">The sequence shown here is derived from an EMBL/GenBank/DDBJ whole genome shotgun (WGS) entry which is preliminary data.</text>
</comment>
<dbReference type="InterPro" id="IPR005467">
    <property type="entry name" value="His_kinase_dom"/>
</dbReference>
<evidence type="ECO:0000256" key="9">
    <source>
        <dbReference type="SAM" id="SignalP"/>
    </source>
</evidence>
<dbReference type="SMART" id="SM00028">
    <property type="entry name" value="TPR"/>
    <property type="match status" value="5"/>
</dbReference>
<dbReference type="CDD" id="cd00082">
    <property type="entry name" value="HisKA"/>
    <property type="match status" value="1"/>
</dbReference>
<keyword evidence="9" id="KW-0732">Signal</keyword>
<dbReference type="EMBL" id="QFNF01000008">
    <property type="protein sequence ID" value="PZO79186.1"/>
    <property type="molecule type" value="Genomic_DNA"/>
</dbReference>
<dbReference type="PANTHER" id="PTHR43047">
    <property type="entry name" value="TWO-COMPONENT HISTIDINE PROTEIN KINASE"/>
    <property type="match status" value="1"/>
</dbReference>
<dbReference type="PRINTS" id="PR00344">
    <property type="entry name" value="BCTRLSENSOR"/>
</dbReference>
<dbReference type="SUPFAM" id="SSF48452">
    <property type="entry name" value="TPR-like"/>
    <property type="match status" value="1"/>
</dbReference>
<dbReference type="InterPro" id="IPR036890">
    <property type="entry name" value="HATPase_C_sf"/>
</dbReference>
<evidence type="ECO:0000256" key="3">
    <source>
        <dbReference type="ARBA" id="ARBA00022553"/>
    </source>
</evidence>
<dbReference type="Proteomes" id="UP000248614">
    <property type="component" value="Unassembled WGS sequence"/>
</dbReference>
<evidence type="ECO:0000256" key="1">
    <source>
        <dbReference type="ARBA" id="ARBA00000085"/>
    </source>
</evidence>
<organism evidence="11 12">
    <name type="scientific">Sphingomonas hengshuiensis</name>
    <dbReference type="NCBI Taxonomy" id="1609977"/>
    <lineage>
        <taxon>Bacteria</taxon>
        <taxon>Pseudomonadati</taxon>
        <taxon>Pseudomonadota</taxon>
        <taxon>Alphaproteobacteria</taxon>
        <taxon>Sphingomonadales</taxon>
        <taxon>Sphingomonadaceae</taxon>
        <taxon>Sphingomonas</taxon>
    </lineage>
</organism>
<proteinExistence type="predicted"/>
<dbReference type="GO" id="GO:0000155">
    <property type="term" value="F:phosphorelay sensor kinase activity"/>
    <property type="evidence" value="ECO:0007669"/>
    <property type="project" value="InterPro"/>
</dbReference>
<dbReference type="Gene3D" id="3.30.565.10">
    <property type="entry name" value="Histidine kinase-like ATPase, C-terminal domain"/>
    <property type="match status" value="1"/>
</dbReference>
<keyword evidence="5 11" id="KW-0418">Kinase</keyword>
<dbReference type="SUPFAM" id="SSF55874">
    <property type="entry name" value="ATPase domain of HSP90 chaperone/DNA topoisomerase II/histidine kinase"/>
    <property type="match status" value="1"/>
</dbReference>
<feature type="signal peptide" evidence="9">
    <location>
        <begin position="1"/>
        <end position="25"/>
    </location>
</feature>
<accession>A0A2W4ZBT9</accession>
<evidence type="ECO:0000256" key="4">
    <source>
        <dbReference type="ARBA" id="ARBA00022679"/>
    </source>
</evidence>